<dbReference type="Proteomes" id="UP000247498">
    <property type="component" value="Unassembled WGS sequence"/>
</dbReference>
<feature type="region of interest" description="Disordered" evidence="1">
    <location>
        <begin position="261"/>
        <end position="311"/>
    </location>
</feature>
<dbReference type="CDD" id="cd14686">
    <property type="entry name" value="bZIP"/>
    <property type="match status" value="1"/>
</dbReference>
<accession>A0A2V0NNV5</accession>
<feature type="region of interest" description="Disordered" evidence="1">
    <location>
        <begin position="61"/>
        <end position="126"/>
    </location>
</feature>
<protein>
    <submittedName>
        <fullName evidence="2">Uncharacterized protein</fullName>
    </submittedName>
</protein>
<name>A0A2V0NNV5_9CHLO</name>
<feature type="compositionally biased region" description="Acidic residues" evidence="1">
    <location>
        <begin position="262"/>
        <end position="271"/>
    </location>
</feature>
<gene>
    <name evidence="2" type="ORF">Rsub_02155</name>
</gene>
<feature type="compositionally biased region" description="Low complexity" evidence="1">
    <location>
        <begin position="201"/>
        <end position="211"/>
    </location>
</feature>
<dbReference type="EMBL" id="BDRX01000009">
    <property type="protein sequence ID" value="GBF89278.1"/>
    <property type="molecule type" value="Genomic_DNA"/>
</dbReference>
<comment type="caution">
    <text evidence="2">The sequence shown here is derived from an EMBL/GenBank/DDBJ whole genome shotgun (WGS) entry which is preliminary data.</text>
</comment>
<evidence type="ECO:0000256" key="1">
    <source>
        <dbReference type="SAM" id="MobiDB-lite"/>
    </source>
</evidence>
<feature type="compositionally biased region" description="Pro residues" evidence="1">
    <location>
        <begin position="187"/>
        <end position="200"/>
    </location>
</feature>
<feature type="compositionally biased region" description="Low complexity" evidence="1">
    <location>
        <begin position="546"/>
        <end position="570"/>
    </location>
</feature>
<feature type="compositionally biased region" description="Pro residues" evidence="1">
    <location>
        <begin position="534"/>
        <end position="545"/>
    </location>
</feature>
<evidence type="ECO:0000313" key="3">
    <source>
        <dbReference type="Proteomes" id="UP000247498"/>
    </source>
</evidence>
<feature type="region of interest" description="Disordered" evidence="1">
    <location>
        <begin position="183"/>
        <end position="218"/>
    </location>
</feature>
<organism evidence="2 3">
    <name type="scientific">Raphidocelis subcapitata</name>
    <dbReference type="NCBI Taxonomy" id="307507"/>
    <lineage>
        <taxon>Eukaryota</taxon>
        <taxon>Viridiplantae</taxon>
        <taxon>Chlorophyta</taxon>
        <taxon>core chlorophytes</taxon>
        <taxon>Chlorophyceae</taxon>
        <taxon>CS clade</taxon>
        <taxon>Sphaeropleales</taxon>
        <taxon>Selenastraceae</taxon>
        <taxon>Raphidocelis</taxon>
    </lineage>
</organism>
<feature type="region of interest" description="Disordered" evidence="1">
    <location>
        <begin position="530"/>
        <end position="570"/>
    </location>
</feature>
<evidence type="ECO:0000313" key="2">
    <source>
        <dbReference type="EMBL" id="GBF89278.1"/>
    </source>
</evidence>
<proteinExistence type="predicted"/>
<feature type="compositionally biased region" description="Pro residues" evidence="1">
    <location>
        <begin position="67"/>
        <end position="102"/>
    </location>
</feature>
<keyword evidence="3" id="KW-1185">Reference proteome</keyword>
<reference evidence="2 3" key="1">
    <citation type="journal article" date="2018" name="Sci. Rep.">
        <title>Raphidocelis subcapitata (=Pseudokirchneriella subcapitata) provides an insight into genome evolution and environmental adaptations in the Sphaeropleales.</title>
        <authorList>
            <person name="Suzuki S."/>
            <person name="Yamaguchi H."/>
            <person name="Nakajima N."/>
            <person name="Kawachi M."/>
        </authorList>
    </citation>
    <scope>NUCLEOTIDE SEQUENCE [LARGE SCALE GENOMIC DNA]</scope>
    <source>
        <strain evidence="2 3">NIES-35</strain>
    </source>
</reference>
<sequence length="570" mass="58638">MGADDAAAAAGVDAALLRSLGVRRPVVTTEGPGVLLAGGLRCPQWGVAALHAPLLRTPLSPPQLLQPFPPQLLQPFPPQSQPSQLQPPPSQPPAAPSQPPAAPAVDAPRPAAAPQQVRPKKPGPSQLFRLRQKGLISELEQKLARKLSEVQLLSDQNEGLRCRAGVLRAAVEGRDDQIEILGSAPAAAPPSPTAAPPSAPCPAEAAAGAGPPAAPAPRSVRWWERADGTVSRGELEATTQSDLALLLRDFTAACRRGLAALGEEEEGEGEEVGCPMEEGTPDGDPEGAPPTSGAGDDAGRPAGAEQPPPRRSFLLYGSALPRAAAACPARRALFDLVNSRLGAVKHLHLLRPGVVVPLLGVHLETGAPARGPAFGRGFWARAAAALGLSEGQRAGIAAMWELHARQMAGILEERAALQAELAGSPPPQAAHQEGALPQFGGGGALDAAAAGPMEAAEELRRNLHKEEARPLFCFRHPFFAARALLYHFLFGSALSFVQLARLAVASYPLVADAYAIAEVVSLEAAGPRAAAAAAPPPPPVEPPPAALCLPEGPEPPAARAAGAAARAQRA</sequence>
<dbReference type="InParanoid" id="A0A2V0NNV5"/>
<dbReference type="AlphaFoldDB" id="A0A2V0NNV5"/>
<feature type="compositionally biased region" description="Low complexity" evidence="1">
    <location>
        <begin position="103"/>
        <end position="117"/>
    </location>
</feature>